<evidence type="ECO:0000313" key="2">
    <source>
        <dbReference type="Proteomes" id="UP000220629"/>
    </source>
</evidence>
<comment type="caution">
    <text evidence="1">The sequence shown here is derived from an EMBL/GenBank/DDBJ whole genome shotgun (WGS) entry which is preliminary data.</text>
</comment>
<evidence type="ECO:0000313" key="1">
    <source>
        <dbReference type="EMBL" id="PEH40586.1"/>
    </source>
</evidence>
<gene>
    <name evidence="1" type="ORF">CRM94_16405</name>
</gene>
<sequence length="161" mass="16815">MRQRHGSIELGVLATGAGQSAGATVAHAVFELRDARIALRTEVPRGPTPAGVRRWRPARRQHGSVELGMLATAAGQAAGATVARAVLELRDARIALWTEVPCGPPPAGVRRWRPARRQHGSVERSMLATGVGQAAAATLAAAVSGPRNVDCALGNRAGWRA</sequence>
<reference evidence="2" key="1">
    <citation type="submission" date="2017-09" db="EMBL/GenBank/DDBJ databases">
        <title>FDA dAtabase for Regulatory Grade micrObial Sequences (FDA-ARGOS): Supporting development and validation of Infectious Disease Dx tests.</title>
        <authorList>
            <person name="Minogue T."/>
            <person name="Wolcott M."/>
            <person name="Wasieloski L."/>
            <person name="Aguilar W."/>
            <person name="Moore D."/>
            <person name="Tallon L."/>
            <person name="Sadzewicz L."/>
            <person name="Ott S."/>
            <person name="Zhao X."/>
            <person name="Nagaraj S."/>
            <person name="Vavikolanu K."/>
            <person name="Aluvathingal J."/>
            <person name="Nadendla S."/>
            <person name="Sichtig H."/>
        </authorList>
    </citation>
    <scope>NUCLEOTIDE SEQUENCE [LARGE SCALE GENOMIC DNA]</scope>
    <source>
        <strain evidence="2">FDAARGOS_390</strain>
    </source>
</reference>
<proteinExistence type="predicted"/>
<accession>A0A2A7SAJ8</accession>
<name>A0A2A7SAJ8_BURGA</name>
<dbReference type="Proteomes" id="UP000220629">
    <property type="component" value="Unassembled WGS sequence"/>
</dbReference>
<dbReference type="EMBL" id="PDDY01000002">
    <property type="protein sequence ID" value="PEH40586.1"/>
    <property type="molecule type" value="Genomic_DNA"/>
</dbReference>
<dbReference type="AlphaFoldDB" id="A0A2A7SAJ8"/>
<organism evidence="1 2">
    <name type="scientific">Burkholderia gladioli</name>
    <name type="common">Pseudomonas marginata</name>
    <name type="synonym">Phytomonas marginata</name>
    <dbReference type="NCBI Taxonomy" id="28095"/>
    <lineage>
        <taxon>Bacteria</taxon>
        <taxon>Pseudomonadati</taxon>
        <taxon>Pseudomonadota</taxon>
        <taxon>Betaproteobacteria</taxon>
        <taxon>Burkholderiales</taxon>
        <taxon>Burkholderiaceae</taxon>
        <taxon>Burkholderia</taxon>
    </lineage>
</organism>
<protein>
    <submittedName>
        <fullName evidence="1">Uncharacterized protein</fullName>
    </submittedName>
</protein>